<reference evidence="2 3" key="1">
    <citation type="submission" date="2020-07" db="EMBL/GenBank/DDBJ databases">
        <title>Comparative genomics of pyrophilous fungi reveals a link between fire events and developmental genes.</title>
        <authorList>
            <consortium name="DOE Joint Genome Institute"/>
            <person name="Steindorff A.S."/>
            <person name="Carver A."/>
            <person name="Calhoun S."/>
            <person name="Stillman K."/>
            <person name="Liu H."/>
            <person name="Lipzen A."/>
            <person name="Pangilinan J."/>
            <person name="Labutti K."/>
            <person name="Bruns T.D."/>
            <person name="Grigoriev I.V."/>
        </authorList>
    </citation>
    <scope>NUCLEOTIDE SEQUENCE [LARGE SCALE GENOMIC DNA]</scope>
    <source>
        <strain evidence="2 3">CBS 144469</strain>
    </source>
</reference>
<feature type="chain" id="PRO_5035003222" evidence="1">
    <location>
        <begin position="25"/>
        <end position="157"/>
    </location>
</feature>
<evidence type="ECO:0000256" key="1">
    <source>
        <dbReference type="SAM" id="SignalP"/>
    </source>
</evidence>
<gene>
    <name evidence="2" type="ORF">DFP72DRAFT_853899</name>
</gene>
<protein>
    <submittedName>
        <fullName evidence="2">Uncharacterized protein</fullName>
    </submittedName>
</protein>
<accession>A0A8H6HLV0</accession>
<evidence type="ECO:0000313" key="2">
    <source>
        <dbReference type="EMBL" id="KAF6748081.1"/>
    </source>
</evidence>
<proteinExistence type="predicted"/>
<sequence length="157" mass="17867">MQSLEHLLLRFLVCLSLNCLQMYCKVIVSYHQNNSAILKIEDFAAFAYSCQTLRHNSMWVGKVLSRLFSMFILFNAREGGQIVACIMAGSYLPLPASQSNAEWPADIVSGYRALETLFQQGTSLATLDQPDPYMHSSLFQIYSDTVLLSLKHWKQNY</sequence>
<name>A0A8H6HLV0_9AGAR</name>
<comment type="caution">
    <text evidence="2">The sequence shown here is derived from an EMBL/GenBank/DDBJ whole genome shotgun (WGS) entry which is preliminary data.</text>
</comment>
<feature type="signal peptide" evidence="1">
    <location>
        <begin position="1"/>
        <end position="24"/>
    </location>
</feature>
<evidence type="ECO:0000313" key="3">
    <source>
        <dbReference type="Proteomes" id="UP000521943"/>
    </source>
</evidence>
<dbReference type="Proteomes" id="UP000521943">
    <property type="component" value="Unassembled WGS sequence"/>
</dbReference>
<organism evidence="2 3">
    <name type="scientific">Ephemerocybe angulata</name>
    <dbReference type="NCBI Taxonomy" id="980116"/>
    <lineage>
        <taxon>Eukaryota</taxon>
        <taxon>Fungi</taxon>
        <taxon>Dikarya</taxon>
        <taxon>Basidiomycota</taxon>
        <taxon>Agaricomycotina</taxon>
        <taxon>Agaricomycetes</taxon>
        <taxon>Agaricomycetidae</taxon>
        <taxon>Agaricales</taxon>
        <taxon>Agaricineae</taxon>
        <taxon>Psathyrellaceae</taxon>
        <taxon>Ephemerocybe</taxon>
    </lineage>
</organism>
<dbReference type="AlphaFoldDB" id="A0A8H6HLV0"/>
<keyword evidence="3" id="KW-1185">Reference proteome</keyword>
<dbReference type="EMBL" id="JACGCI010000075">
    <property type="protein sequence ID" value="KAF6748081.1"/>
    <property type="molecule type" value="Genomic_DNA"/>
</dbReference>
<keyword evidence="1" id="KW-0732">Signal</keyword>